<dbReference type="AlphaFoldDB" id="A0A558GWQ0"/>
<protein>
    <submittedName>
        <fullName evidence="1">Uncharacterized protein</fullName>
    </submittedName>
</protein>
<dbReference type="OrthoDB" id="4945043at2"/>
<gene>
    <name evidence="1" type="ORF">FQP90_14975</name>
</gene>
<dbReference type="EMBL" id="VNFK01000011">
    <property type="protein sequence ID" value="TVU61305.1"/>
    <property type="molecule type" value="Genomic_DNA"/>
</dbReference>
<dbReference type="PROSITE" id="PS51257">
    <property type="entry name" value="PROKAR_LIPOPROTEIN"/>
    <property type="match status" value="1"/>
</dbReference>
<reference evidence="1 2" key="1">
    <citation type="submission" date="2019-07" db="EMBL/GenBank/DDBJ databases">
        <title>Diversity of Bacteria from Kongsfjorden, Arctic.</title>
        <authorList>
            <person name="Yu Y."/>
        </authorList>
    </citation>
    <scope>NUCLEOTIDE SEQUENCE [LARGE SCALE GENOMIC DNA]</scope>
    <source>
        <strain evidence="1 2">SM1928</strain>
    </source>
</reference>
<comment type="caution">
    <text evidence="1">The sequence shown here is derived from an EMBL/GenBank/DDBJ whole genome shotgun (WGS) entry which is preliminary data.</text>
</comment>
<dbReference type="Proteomes" id="UP000316500">
    <property type="component" value="Unassembled WGS sequence"/>
</dbReference>
<sequence>MVRSRAGVVRSAVLLSAGLAAALLVGGCAGTPRMDVKASCEFLNNDTFKPDGNQQQQSKQIAEHYHQIADKLAPEIGDPIKEMAAIMDKAAASSLGAATQEQQQQLTVHFNTIGEYCK</sequence>
<organism evidence="1 2">
    <name type="scientific">Paenarthrobacter nitroguajacolicus</name>
    <name type="common">Arthrobacter nitroguajacolicus</name>
    <dbReference type="NCBI Taxonomy" id="211146"/>
    <lineage>
        <taxon>Bacteria</taxon>
        <taxon>Bacillati</taxon>
        <taxon>Actinomycetota</taxon>
        <taxon>Actinomycetes</taxon>
        <taxon>Micrococcales</taxon>
        <taxon>Micrococcaceae</taxon>
        <taxon>Paenarthrobacter</taxon>
    </lineage>
</organism>
<accession>A0A558GWQ0</accession>
<evidence type="ECO:0000313" key="1">
    <source>
        <dbReference type="EMBL" id="TVU61305.1"/>
    </source>
</evidence>
<proteinExistence type="predicted"/>
<name>A0A558GWQ0_PAENT</name>
<dbReference type="RefSeq" id="WP_144651810.1">
    <property type="nucleotide sequence ID" value="NZ_VNFK01000011.1"/>
</dbReference>
<evidence type="ECO:0000313" key="2">
    <source>
        <dbReference type="Proteomes" id="UP000316500"/>
    </source>
</evidence>